<dbReference type="CDD" id="cd00081">
    <property type="entry name" value="Hint"/>
    <property type="match status" value="1"/>
</dbReference>
<feature type="region of interest" description="Disordered" evidence="1">
    <location>
        <begin position="1710"/>
        <end position="1743"/>
    </location>
</feature>
<feature type="region of interest" description="Disordered" evidence="1">
    <location>
        <begin position="312"/>
        <end position="348"/>
    </location>
</feature>
<dbReference type="Pfam" id="PF14411">
    <property type="entry name" value="LHH"/>
    <property type="match status" value="1"/>
</dbReference>
<feature type="compositionally biased region" description="Low complexity" evidence="1">
    <location>
        <begin position="1710"/>
        <end position="1724"/>
    </location>
</feature>
<evidence type="ECO:0000259" key="2">
    <source>
        <dbReference type="SMART" id="SM00306"/>
    </source>
</evidence>
<feature type="compositionally biased region" description="Polar residues" evidence="1">
    <location>
        <begin position="1921"/>
        <end position="1931"/>
    </location>
</feature>
<reference evidence="3 4" key="1">
    <citation type="submission" date="2022-10" db="EMBL/GenBank/DDBJ databases">
        <title>The complete genomes of actinobacterial strains from the NBC collection.</title>
        <authorList>
            <person name="Joergensen T.S."/>
            <person name="Alvarez Arevalo M."/>
            <person name="Sterndorff E.B."/>
            <person name="Faurdal D."/>
            <person name="Vuksanovic O."/>
            <person name="Mourched A.-S."/>
            <person name="Charusanti P."/>
            <person name="Shaw S."/>
            <person name="Blin K."/>
            <person name="Weber T."/>
        </authorList>
    </citation>
    <scope>NUCLEOTIDE SEQUENCE [LARGE SCALE GENOMIC DNA]</scope>
    <source>
        <strain evidence="3 4">NBC_00123</strain>
        <plasmid evidence="3 4">unnamed1</plasmid>
    </source>
</reference>
<feature type="compositionally biased region" description="Basic and acidic residues" evidence="1">
    <location>
        <begin position="325"/>
        <end position="347"/>
    </location>
</feature>
<feature type="region of interest" description="Disordered" evidence="1">
    <location>
        <begin position="1921"/>
        <end position="1964"/>
    </location>
</feature>
<dbReference type="InterPro" id="IPR050708">
    <property type="entry name" value="T6SS_VgrG/RHS"/>
</dbReference>
<geneLocation type="plasmid" evidence="3 4">
    <name>unnamed1</name>
</geneLocation>
<feature type="compositionally biased region" description="Gly residues" evidence="1">
    <location>
        <begin position="1945"/>
        <end position="1954"/>
    </location>
</feature>
<protein>
    <submittedName>
        <fullName evidence="3">Polymorphic toxin-type HINT domain-containing protein</fullName>
    </submittedName>
</protein>
<dbReference type="NCBIfam" id="TIGR03696">
    <property type="entry name" value="Rhs_assc_core"/>
    <property type="match status" value="1"/>
</dbReference>
<feature type="region of interest" description="Disordered" evidence="1">
    <location>
        <begin position="840"/>
        <end position="876"/>
    </location>
</feature>
<keyword evidence="4" id="KW-1185">Reference proteome</keyword>
<keyword evidence="3" id="KW-0614">Plasmid</keyword>
<dbReference type="InterPro" id="IPR003587">
    <property type="entry name" value="Hint_dom_N"/>
</dbReference>
<dbReference type="PANTHER" id="PTHR32305">
    <property type="match status" value="1"/>
</dbReference>
<feature type="region of interest" description="Disordered" evidence="1">
    <location>
        <begin position="265"/>
        <end position="284"/>
    </location>
</feature>
<evidence type="ECO:0000313" key="4">
    <source>
        <dbReference type="Proteomes" id="UP001622594"/>
    </source>
</evidence>
<dbReference type="InterPro" id="IPR036844">
    <property type="entry name" value="Hint_dom_sf"/>
</dbReference>
<feature type="region of interest" description="Disordered" evidence="1">
    <location>
        <begin position="1625"/>
        <end position="1647"/>
    </location>
</feature>
<dbReference type="SMART" id="SM00306">
    <property type="entry name" value="HintN"/>
    <property type="match status" value="1"/>
</dbReference>
<accession>A0ABZ1LRY3</accession>
<dbReference type="SUPFAM" id="SSF51294">
    <property type="entry name" value="Hedgehog/intein (Hint) domain"/>
    <property type="match status" value="1"/>
</dbReference>
<dbReference type="InterPro" id="IPR006141">
    <property type="entry name" value="Intein_N"/>
</dbReference>
<dbReference type="InterPro" id="IPR026834">
    <property type="entry name" value="LHH"/>
</dbReference>
<dbReference type="Gene3D" id="2.170.16.10">
    <property type="entry name" value="Hedgehog/Intein (Hint) domain"/>
    <property type="match status" value="1"/>
</dbReference>
<dbReference type="InterPro" id="IPR031325">
    <property type="entry name" value="RHS_repeat"/>
</dbReference>
<dbReference type="InterPro" id="IPR006530">
    <property type="entry name" value="YD"/>
</dbReference>
<dbReference type="PROSITE" id="PS50817">
    <property type="entry name" value="INTEIN_N_TER"/>
    <property type="match status" value="1"/>
</dbReference>
<feature type="compositionally biased region" description="Basic and acidic residues" evidence="1">
    <location>
        <begin position="847"/>
        <end position="861"/>
    </location>
</feature>
<dbReference type="Gene3D" id="2.180.10.10">
    <property type="entry name" value="RHS repeat-associated core"/>
    <property type="match status" value="2"/>
</dbReference>
<dbReference type="Pfam" id="PF05593">
    <property type="entry name" value="RHS_repeat"/>
    <property type="match status" value="1"/>
</dbReference>
<dbReference type="Pfam" id="PF07591">
    <property type="entry name" value="PT-HINT"/>
    <property type="match status" value="1"/>
</dbReference>
<sequence>MTESTSEATSAPVQVPNVPVKLAQAAGHPAPTGTWAATVVNRTAEISAVDRALTVGTLVSVEAPLNASVPISVRIDYSKFKDFHGADWASRLRLVQFPECYLTTPEKEACQAYKELKSVNDLGTNSVTATVDTAADGTISPALFTGGSSQSGTGVMQASYASAAAGGDKALIGAVDSGAGSRGSFKATPLASSGAWSAGGSSGAFTWSYPLVMPPAPAGPAPSVTLSYSSQTVDGKTAVSSPQASWIGDGWDYDPGHIERRYRSCQDDTHDLSSGKPNNTAEADKSSDLCWASYNAVMSLGGSTTQLVRDAPANSDAENAVETYRPQRDDGTRIERRTDGANRDNNGEHWVVTTTDGTKYYFGLNQVKGGHPDTNSVSTVPVYGNHPGEPCYAGTFAASRCGTDPGTGKGRQQAWRWGLDKVEDVHGNVMIVNWTQEANHYAVRGLRDKAPEQYDRSAYPTSIEYGMRAADLTKRSALVEFGVAERCLKSTSACAPANFDKTNDPGAYRPWWDTPGALNCKVTSRLCPTFPSFWTQKRLDTVTTKAARPNHGEGKVDTYTLHQSFPSDWYDSSPGLWLNSITRTGFGPGDATGTLQSENGVRFGHYTVGGLTSPLRGRLEDKQLPNLVPATSGDKTPGFTRPRIGTVATEAGANIEVEYTGGCDKPPAADLGKANAYCFPVHWSPDGEEETPPKAWFNKYVVDSVTETDKVASLFADPIRTSYSYSGPAWAKSDDEFLRPDLRTYSDWRGYRQVTVTKGDPTISGTQTRSQSVTRYFQGIGGKVFDSVDASIYDCAGSDKDRCTVLGDDEPQYAGMTAETLTFLNSDQSRDYLNIDNSTPAAAAADRATKPPFETRTRNFPESKQTASRPRETEGDPDLTALLAHRTSVKKSESIQSISGTWRAVRTTTLQRDTYGLPLKVETAVVKPDGTGGETLSDQACTTTEYVHNDAGTVWLIGRPKSTRSTATTCAEQATADSASELKGSAQITYDDGGALSRGLPTSVSEINGSGTSHSVTTTTTYDSLGRVRTVTKPGSGAAGATETTETQYTPGNDGGPVTSVTSINAARHATITTFDPGRALPLTVTDPNGRVTKTEYDGLGRLVKGWSASRSSGTQTPNVDITYQSASANPGQLTRPAAVTVKTLKDDGSYARQVTLYDGLLRQVQTQSEAHGPGRIVTDTKYNDHGLVKTQTAGYLAKGDVITELFEVTTPTLVQSSVKTNYDGLGRPVSKTPYHGRTARAATKITYLSDGGVKTDPAGSTTPTTITDTDALGRVTQIKYFTEATPPTNGAKVRKTTYGYDKRGNRDTVTDSAGNVWSYVYDARSRLTSSNDPDTGETTTHYDAADRPDYVIDESKQSTYTTYDVLGRTTAVRQGSATATPVKEFRYDTDLNDKVSKVGWIGLLTESKRHTADGDYINRVTSVDTEYRPTGSQTVVPDNSATKGLSGTYTYSYTYTPTGKPLSVTLPAKGGLNSEKVITRYNEDGLPESTSGHNWYTTDVTYSPYGEPLRVVSGPQPFRVWTTNFIDEHTGRLQRSVTDRETALPHRITDARYAYDESGMITASARENAEGSTRTWDNQCFTYDAMGELVNAWTSSIAPPALTQTETGGKGCKAASGAIWGHRPDGAPSSGPVADASPDANTTAPANLAQTAPYTGTVATGTTAYRQSFTFDWLGNRATMTDHDPAGVTANDIKYTYTYSATQPHTLLSSASTTTGKSSSYTYNPTGTTRTRDLPGTTPDQTLEWTSEHKLESNTAGSIKTTYVYDAAGNRILENSSSGSTLYLGETELTTNGTTITRASRSYSHAGAPTVVRTTTNSATTGHTLAVLIADHLGTAQTSVAIAKDQPVTRRTFKPYGELRGPKPASWPNKRTYLGVGIDDTATGLTHLGAREYDQNTGRFLSADPVVDLTDPLQMNGYTYSNGNPVSKSDPTGLWLDDGTGNNEPGGGPGGGQSTTPGVPRGGTGPGGCYYTCGNPDPPGSTGTTGTGTTGSTGDTGDKGWFSQFADAFIAEGPKYVESVWNGVSTEFSNIGNCVSWDGTCKEALSDLHNRINPAQAMAEGVVARGSEVATDFNQDRSAQGAAKIAFDITLAIIARKLKIPGCGKCFLAGTAVLMADGKTKNIEDVELGDEVKATDPETGETGPRKVTRLIVTEDDKQFNELTIATPHRPSKLTATYEHPFWSPSERAWIEAGQLIPGMTLLTDTGHTLTITANRTFTRKARTYNFTVDDLHTYYVLAGETPVLVHNSTCPIWTRTEHNGQRVYQRDDLVNPSYVSPKDKYGRDNLKRMKQGLAPMGPDDKPLNLHHMLQTQEGPLAEVTNSMHYGNYHQLHWKSGTKIPSGIDREAWDAWRTQYWKNRAKGFGGS</sequence>
<proteinExistence type="predicted"/>
<feature type="region of interest" description="Disordered" evidence="1">
    <location>
        <begin position="1032"/>
        <end position="1055"/>
    </location>
</feature>
<gene>
    <name evidence="3" type="ORF">OG814_41375</name>
</gene>
<dbReference type="NCBIfam" id="TIGR01643">
    <property type="entry name" value="YD_repeat_2x"/>
    <property type="match status" value="2"/>
</dbReference>
<dbReference type="Proteomes" id="UP001622594">
    <property type="component" value="Plasmid unnamed1"/>
</dbReference>
<evidence type="ECO:0000313" key="3">
    <source>
        <dbReference type="EMBL" id="WTR75919.1"/>
    </source>
</evidence>
<dbReference type="InterPro" id="IPR030934">
    <property type="entry name" value="Intein_C"/>
</dbReference>
<feature type="domain" description="Hint" evidence="2">
    <location>
        <begin position="2105"/>
        <end position="2206"/>
    </location>
</feature>
<name>A0ABZ1LRY3_9ACTN</name>
<organism evidence="3 4">
    <name type="scientific">Streptomyces zaomyceticus</name>
    <dbReference type="NCBI Taxonomy" id="68286"/>
    <lineage>
        <taxon>Bacteria</taxon>
        <taxon>Bacillati</taxon>
        <taxon>Actinomycetota</taxon>
        <taxon>Actinomycetes</taxon>
        <taxon>Kitasatosporales</taxon>
        <taxon>Streptomycetaceae</taxon>
        <taxon>Streptomyces</taxon>
    </lineage>
</organism>
<evidence type="ECO:0000256" key="1">
    <source>
        <dbReference type="SAM" id="MobiDB-lite"/>
    </source>
</evidence>
<dbReference type="PANTHER" id="PTHR32305:SF17">
    <property type="entry name" value="TRNA NUCLEASE WAPA"/>
    <property type="match status" value="1"/>
</dbReference>
<dbReference type="EMBL" id="CP108189">
    <property type="protein sequence ID" value="WTR75919.1"/>
    <property type="molecule type" value="Genomic_DNA"/>
</dbReference>
<dbReference type="InterPro" id="IPR022385">
    <property type="entry name" value="Rhs_assc_core"/>
</dbReference>
<dbReference type="NCBIfam" id="TIGR01443">
    <property type="entry name" value="intein_Cterm"/>
    <property type="match status" value="1"/>
</dbReference>